<feature type="compositionally biased region" description="Low complexity" evidence="1">
    <location>
        <begin position="366"/>
        <end position="375"/>
    </location>
</feature>
<organism evidence="3 4">
    <name type="scientific">Corynebacterium jeddahense</name>
    <dbReference type="NCBI Taxonomy" id="1414719"/>
    <lineage>
        <taxon>Bacteria</taxon>
        <taxon>Bacillati</taxon>
        <taxon>Actinomycetota</taxon>
        <taxon>Actinomycetes</taxon>
        <taxon>Mycobacteriales</taxon>
        <taxon>Corynebacteriaceae</taxon>
        <taxon>Corynebacterium</taxon>
    </lineage>
</organism>
<dbReference type="EMBL" id="CP063194">
    <property type="protein sequence ID" value="WCZ38809.1"/>
    <property type="molecule type" value="Genomic_DNA"/>
</dbReference>
<gene>
    <name evidence="3" type="ORF">CJEDD_06015</name>
</gene>
<sequence length="461" mass="49758">MWKRSVAVAASFVGIVVGAGFASGMEAMQYFVAYGTDGFYGVILAGVTMIFAATAFMTFGSYFLADEHNEVFYKVTSKPAAFIMDWSAVACMFSVGFVMFAGAGSNLRQSFGWPIWVGASLMLALMLVVGRFDVDKVSSVIGFATPVLVIFVLIGAIYSFTQVDVDWAQVSDYAQSEVTRADGTPFWWLGALNHTGLNALCGVSMALVMAGDEFDTKSSRLGGIIGGFIYVGMLALLVASLLIQVESVNGDDMPLLSVIENVDPVLGFIMTWVIFLMVFNTCLGMFYALAKRLTRKHPEKFYRVYAIACIVGFVLSFAGFQPLVNSLYPVLGYLGLFVMAVMTAVYLKHRSELKDEGERRARAVALASGDAASDDNASERYESSNNGDYDSPGNPAGYAAHIPAADADEDTGDDADDAVAGKDLDELAGDSNLDDEEFKKALRDEVDSSDGDERRSLNDLL</sequence>
<feature type="transmembrane region" description="Helical" evidence="2">
    <location>
        <begin position="301"/>
        <end position="320"/>
    </location>
</feature>
<feature type="transmembrane region" description="Helical" evidence="2">
    <location>
        <begin position="141"/>
        <end position="161"/>
    </location>
</feature>
<evidence type="ECO:0000256" key="1">
    <source>
        <dbReference type="SAM" id="MobiDB-lite"/>
    </source>
</evidence>
<feature type="region of interest" description="Disordered" evidence="1">
    <location>
        <begin position="366"/>
        <end position="461"/>
    </location>
</feature>
<evidence type="ECO:0000313" key="3">
    <source>
        <dbReference type="EMBL" id="WCZ38809.1"/>
    </source>
</evidence>
<dbReference type="PANTHER" id="PTHR37814:SF1">
    <property type="entry name" value="MEMBRANE PROTEIN"/>
    <property type="match status" value="1"/>
</dbReference>
<feature type="transmembrane region" description="Helical" evidence="2">
    <location>
        <begin position="38"/>
        <end position="65"/>
    </location>
</feature>
<evidence type="ECO:0008006" key="5">
    <source>
        <dbReference type="Google" id="ProtNLM"/>
    </source>
</evidence>
<keyword evidence="2" id="KW-0472">Membrane</keyword>
<reference evidence="3 4" key="1">
    <citation type="submission" date="2020-10" db="EMBL/GenBank/DDBJ databases">
        <title>Complete genome sequence of Corynebacterium jeddahense DSM 45997, type strain of Corynebacterium jeddahense.</title>
        <authorList>
            <person name="Busche T."/>
            <person name="Kalinowski J."/>
            <person name="Ruckert C."/>
        </authorList>
    </citation>
    <scope>NUCLEOTIDE SEQUENCE [LARGE SCALE GENOMIC DNA]</scope>
    <source>
        <strain evidence="3 4">DSM 45997</strain>
    </source>
</reference>
<keyword evidence="2" id="KW-0812">Transmembrane</keyword>
<dbReference type="PANTHER" id="PTHR37814">
    <property type="entry name" value="CONSERVED MEMBRANE PROTEIN"/>
    <property type="match status" value="1"/>
</dbReference>
<accession>A0ABY7UKC8</accession>
<feature type="transmembrane region" description="Helical" evidence="2">
    <location>
        <begin position="186"/>
        <end position="209"/>
    </location>
</feature>
<keyword evidence="2" id="KW-1133">Transmembrane helix</keyword>
<dbReference type="Proteomes" id="UP001218071">
    <property type="component" value="Chromosome"/>
</dbReference>
<dbReference type="RefSeq" id="WP_042404703.1">
    <property type="nucleotide sequence ID" value="NZ_CBYN010000002.1"/>
</dbReference>
<feature type="transmembrane region" description="Helical" evidence="2">
    <location>
        <begin position="221"/>
        <end position="245"/>
    </location>
</feature>
<keyword evidence="4" id="KW-1185">Reference proteome</keyword>
<name>A0ABY7UKC8_9CORY</name>
<feature type="transmembrane region" description="Helical" evidence="2">
    <location>
        <begin position="326"/>
        <end position="347"/>
    </location>
</feature>
<evidence type="ECO:0000313" key="4">
    <source>
        <dbReference type="Proteomes" id="UP001218071"/>
    </source>
</evidence>
<feature type="compositionally biased region" description="Basic and acidic residues" evidence="1">
    <location>
        <begin position="437"/>
        <end position="461"/>
    </location>
</feature>
<feature type="transmembrane region" description="Helical" evidence="2">
    <location>
        <begin position="111"/>
        <end position="129"/>
    </location>
</feature>
<evidence type="ECO:0000256" key="2">
    <source>
        <dbReference type="SAM" id="Phobius"/>
    </source>
</evidence>
<feature type="transmembrane region" description="Helical" evidence="2">
    <location>
        <begin position="86"/>
        <end position="105"/>
    </location>
</feature>
<feature type="compositionally biased region" description="Acidic residues" evidence="1">
    <location>
        <begin position="426"/>
        <end position="436"/>
    </location>
</feature>
<dbReference type="InterPro" id="IPR038728">
    <property type="entry name" value="YkvI-like"/>
</dbReference>
<protein>
    <recommendedName>
        <fullName evidence="5">Membrane protein YkvI</fullName>
    </recommendedName>
</protein>
<proteinExistence type="predicted"/>
<feature type="compositionally biased region" description="Acidic residues" evidence="1">
    <location>
        <begin position="406"/>
        <end position="417"/>
    </location>
</feature>
<feature type="transmembrane region" description="Helical" evidence="2">
    <location>
        <begin position="265"/>
        <end position="289"/>
    </location>
</feature>